<reference evidence="1 2" key="1">
    <citation type="submission" date="2016-06" db="EMBL/GenBank/DDBJ databases">
        <title>Comparative genomics of the ectomycorrhizal sister species Rhizopogon vinicolor and Rhizopogon vesiculosus (Basidiomycota: Boletales) reveals a divergence of the mating type B locus.</title>
        <authorList>
            <consortium name="DOE Joint Genome Institute"/>
            <person name="Mujic A.B."/>
            <person name="Kuo A."/>
            <person name="Tritt A."/>
            <person name="Lipzen A."/>
            <person name="Chen C."/>
            <person name="Johnson J."/>
            <person name="Sharma A."/>
            <person name="Barry K."/>
            <person name="Grigoriev I.V."/>
            <person name="Spatafora J.W."/>
        </authorList>
    </citation>
    <scope>NUCLEOTIDE SEQUENCE [LARGE SCALE GENOMIC DNA]</scope>
    <source>
        <strain evidence="1 2">AM-OR11-026</strain>
    </source>
</reference>
<dbReference type="Proteomes" id="UP000092154">
    <property type="component" value="Unassembled WGS sequence"/>
</dbReference>
<sequence length="139" mass="14792">MDTGYSHCKLFKFMISGGWAAAAAVSAATAAPGGSAIKFTLVPLKHAGHPSTMRVQSPTLTVTGDGVPVAEEEEWVAQWARVGPMLRDAVLGNVMNLGTLQPKVDPLDWAQVGLLSTELQAFGLMMVSAWRDWIGPDDI</sequence>
<accession>A0A1B7MXX3</accession>
<organism evidence="1 2">
    <name type="scientific">Rhizopogon vinicolor AM-OR11-026</name>
    <dbReference type="NCBI Taxonomy" id="1314800"/>
    <lineage>
        <taxon>Eukaryota</taxon>
        <taxon>Fungi</taxon>
        <taxon>Dikarya</taxon>
        <taxon>Basidiomycota</taxon>
        <taxon>Agaricomycotina</taxon>
        <taxon>Agaricomycetes</taxon>
        <taxon>Agaricomycetidae</taxon>
        <taxon>Boletales</taxon>
        <taxon>Suillineae</taxon>
        <taxon>Rhizopogonaceae</taxon>
        <taxon>Rhizopogon</taxon>
    </lineage>
</organism>
<proteinExistence type="predicted"/>
<dbReference type="OrthoDB" id="10450200at2759"/>
<protein>
    <submittedName>
        <fullName evidence="1">Uncharacterized protein</fullName>
    </submittedName>
</protein>
<dbReference type="AlphaFoldDB" id="A0A1B7MXX3"/>
<evidence type="ECO:0000313" key="1">
    <source>
        <dbReference type="EMBL" id="OAX37442.1"/>
    </source>
</evidence>
<name>A0A1B7MXX3_9AGAM</name>
<gene>
    <name evidence="1" type="ORF">K503DRAFT_783637</name>
</gene>
<dbReference type="EMBL" id="KV448352">
    <property type="protein sequence ID" value="OAX37442.1"/>
    <property type="molecule type" value="Genomic_DNA"/>
</dbReference>
<evidence type="ECO:0000313" key="2">
    <source>
        <dbReference type="Proteomes" id="UP000092154"/>
    </source>
</evidence>
<dbReference type="STRING" id="1314800.A0A1B7MXX3"/>
<dbReference type="InParanoid" id="A0A1B7MXX3"/>
<keyword evidence="2" id="KW-1185">Reference proteome</keyword>